<dbReference type="InterPro" id="IPR003587">
    <property type="entry name" value="Hint_dom_N"/>
</dbReference>
<protein>
    <recommendedName>
        <fullName evidence="2">Hint domain-containing protein</fullName>
    </recommendedName>
</protein>
<dbReference type="InterPro" id="IPR032722">
    <property type="entry name" value="Deaminase_XOO_2897"/>
</dbReference>
<name>A0A7W7RKD9_9ACTN</name>
<evidence type="ECO:0000256" key="1">
    <source>
        <dbReference type="SAM" id="MobiDB-lite"/>
    </source>
</evidence>
<evidence type="ECO:0000259" key="2">
    <source>
        <dbReference type="SMART" id="SM00306"/>
    </source>
</evidence>
<accession>A0A7W7RKD9</accession>
<reference evidence="3 4" key="1">
    <citation type="submission" date="2020-08" db="EMBL/GenBank/DDBJ databases">
        <title>Sequencing the genomes of 1000 actinobacteria strains.</title>
        <authorList>
            <person name="Klenk H.-P."/>
        </authorList>
    </citation>
    <scope>NUCLEOTIDE SEQUENCE [LARGE SCALE GENOMIC DNA]</scope>
    <source>
        <strain evidence="3 4">DSM 102030</strain>
    </source>
</reference>
<dbReference type="InterPro" id="IPR036844">
    <property type="entry name" value="Hint_dom_sf"/>
</dbReference>
<dbReference type="RefSeq" id="WP_184581201.1">
    <property type="nucleotide sequence ID" value="NZ_JACHJT010000001.1"/>
</dbReference>
<sequence>MAAIAATVLGSGITGRVTGMVEDAITSVGTPGNGSGPQAGGEHGDEQQHDTPGGDQQPATPQADPDNDNDDEGEGGGGGGPLGSMPTLDTDLGPGSGSGESFAPLGVDNLLAGPPSAGLTPTYSTGDLRDDIADLADDAAESQARATREGLEMAEETIRGPIDLAQDLREDAPGTLRRGAENAIAGATELHNEYAATVRDSAELIRQGFDDGEYLSGLWDGASHLATWNLSQSAQLAISEEGYEHFANGEFEQGLVRSTANAASWLIGGPALKGLTKLPNGTGRNPDPDPDPEPDSHHLADGETDSQGQNRDEDDTDEPNGNCRTNSFTPGTPVLMADGSTTPIQDIQTGDEILAFDPATGEEGPREVTDTITGDGQKTLVDITVTDTDGTTSTLTATDEHPFWAPKAGQWVDATDLTPGTWLRTSTGTWTQITAVDTNTVDDQQVHNLTIDDLHTYYVVAGEVDVLVHNQGGCRRGKVSFRGNDLAQEAYDYRAANNLNPQRNISTFEYVDRDGNPQTITRANEPGGRHAESVIMNELKEEKIPNENITGVYSERVPCSSGKSKSCAARLGNYENAEISWSLDGNGRENFGAIARDMESRGDSE</sequence>
<evidence type="ECO:0000313" key="4">
    <source>
        <dbReference type="Proteomes" id="UP000523007"/>
    </source>
</evidence>
<evidence type="ECO:0000313" key="3">
    <source>
        <dbReference type="EMBL" id="MBB4933618.1"/>
    </source>
</evidence>
<proteinExistence type="predicted"/>
<comment type="caution">
    <text evidence="3">The sequence shown here is derived from an EMBL/GenBank/DDBJ whole genome shotgun (WGS) entry which is preliminary data.</text>
</comment>
<gene>
    <name evidence="3" type="ORF">F4561_004438</name>
</gene>
<dbReference type="PROSITE" id="PS00903">
    <property type="entry name" value="CYT_DCMP_DEAMINASES_1"/>
    <property type="match status" value="1"/>
</dbReference>
<dbReference type="GO" id="GO:0008270">
    <property type="term" value="F:zinc ion binding"/>
    <property type="evidence" value="ECO:0007669"/>
    <property type="project" value="InterPro"/>
</dbReference>
<feature type="compositionally biased region" description="Acidic residues" evidence="1">
    <location>
        <begin position="65"/>
        <end position="74"/>
    </location>
</feature>
<organism evidence="3 4">
    <name type="scientific">Lipingzhangella halophila</name>
    <dbReference type="NCBI Taxonomy" id="1783352"/>
    <lineage>
        <taxon>Bacteria</taxon>
        <taxon>Bacillati</taxon>
        <taxon>Actinomycetota</taxon>
        <taxon>Actinomycetes</taxon>
        <taxon>Streptosporangiales</taxon>
        <taxon>Nocardiopsidaceae</taxon>
        <taxon>Lipingzhangella</taxon>
    </lineage>
</organism>
<dbReference type="AlphaFoldDB" id="A0A7W7RKD9"/>
<keyword evidence="4" id="KW-1185">Reference proteome</keyword>
<dbReference type="Pfam" id="PF14440">
    <property type="entry name" value="XOO_2897-deam"/>
    <property type="match status" value="1"/>
</dbReference>
<dbReference type="Gene3D" id="2.170.16.10">
    <property type="entry name" value="Hedgehog/Intein (Hint) domain"/>
    <property type="match status" value="1"/>
</dbReference>
<feature type="domain" description="Hint" evidence="2">
    <location>
        <begin position="325"/>
        <end position="427"/>
    </location>
</feature>
<dbReference type="GO" id="GO:0016787">
    <property type="term" value="F:hydrolase activity"/>
    <property type="evidence" value="ECO:0007669"/>
    <property type="project" value="InterPro"/>
</dbReference>
<dbReference type="SMART" id="SM00306">
    <property type="entry name" value="HintN"/>
    <property type="match status" value="1"/>
</dbReference>
<dbReference type="Pfam" id="PF07591">
    <property type="entry name" value="PT-HINT"/>
    <property type="match status" value="1"/>
</dbReference>
<dbReference type="SUPFAM" id="SSF51294">
    <property type="entry name" value="Hedgehog/intein (Hint) domain"/>
    <property type="match status" value="1"/>
</dbReference>
<dbReference type="EMBL" id="JACHJT010000001">
    <property type="protein sequence ID" value="MBB4933618.1"/>
    <property type="molecule type" value="Genomic_DNA"/>
</dbReference>
<feature type="region of interest" description="Disordered" evidence="1">
    <location>
        <begin position="271"/>
        <end position="344"/>
    </location>
</feature>
<dbReference type="InterPro" id="IPR016192">
    <property type="entry name" value="APOBEC/CMP_deaminase_Zn-bd"/>
</dbReference>
<feature type="region of interest" description="Disordered" evidence="1">
    <location>
        <begin position="24"/>
        <end position="109"/>
    </location>
</feature>
<dbReference type="CDD" id="cd00081">
    <property type="entry name" value="Hint"/>
    <property type="match status" value="1"/>
</dbReference>
<dbReference type="Proteomes" id="UP000523007">
    <property type="component" value="Unassembled WGS sequence"/>
</dbReference>
<feature type="compositionally biased region" description="Gly residues" evidence="1">
    <location>
        <begin position="31"/>
        <end position="41"/>
    </location>
</feature>